<proteinExistence type="inferred from homology"/>
<dbReference type="InterPro" id="IPR043129">
    <property type="entry name" value="ATPase_NBD"/>
</dbReference>
<dbReference type="Proteomes" id="UP000825072">
    <property type="component" value="Chromosome 1"/>
</dbReference>
<sequence length="381" mass="40166">MFDGSGSEGVVSGRNLADLREHNRQTVLRCLIESTAPLTIRELARLTGITRPTVASALSDLVETGDALEGQADHASGRGGRRPHVFTLNATKRMQAGVAVRLQGVELAIADWQGTILASDSRPLRGRPPAEILDNLLDDLLVATGITSVDTMVIGAIGSVGRDGVLRRNETLPDISAPGYFERLHDARVGRIVIENDAVLAAVAEQRVRNLPTDRSMVCLLIDASVGVGIVLDGHPVRGAAGYAGEMSYLPGSGWNDAHVALMEQAQAHGCTAQRLFKLAGESDPPAWSRLVLRNFIDDVTFGLTALMAALNPDLLVIGGYACAAHEPIRQRLTDNFTGVLPHLPVIEPASAGTSAVVHGAISLALSSSTEPSLATSNHSA</sequence>
<reference evidence="3" key="1">
    <citation type="submission" date="2021-06" db="EMBL/GenBank/DDBJ databases">
        <title>Genome sequence of Cutibacterium modestum strain KB17-24694.</title>
        <authorList>
            <person name="Dekio I."/>
            <person name="Asahina A."/>
            <person name="Nishida M."/>
        </authorList>
    </citation>
    <scope>NUCLEOTIDE SEQUENCE</scope>
    <source>
        <strain evidence="3">KB17-24694</strain>
    </source>
</reference>
<name>A0AAD1NW12_9ACTN</name>
<dbReference type="PANTHER" id="PTHR18964:SF149">
    <property type="entry name" value="BIFUNCTIONAL UDP-N-ACETYLGLUCOSAMINE 2-EPIMERASE_N-ACETYLMANNOSAMINE KINASE"/>
    <property type="match status" value="1"/>
</dbReference>
<feature type="domain" description="HTH iclR-type" evidence="2">
    <location>
        <begin position="27"/>
        <end position="65"/>
    </location>
</feature>
<evidence type="ECO:0000256" key="1">
    <source>
        <dbReference type="ARBA" id="ARBA00006479"/>
    </source>
</evidence>
<dbReference type="GeneID" id="92880670"/>
<comment type="similarity">
    <text evidence="1">Belongs to the ROK (NagC/XylR) family.</text>
</comment>
<evidence type="ECO:0000313" key="4">
    <source>
        <dbReference type="Proteomes" id="UP000825072"/>
    </source>
</evidence>
<dbReference type="InterPro" id="IPR036390">
    <property type="entry name" value="WH_DNA-bd_sf"/>
</dbReference>
<dbReference type="GO" id="GO:0006355">
    <property type="term" value="P:regulation of DNA-templated transcription"/>
    <property type="evidence" value="ECO:0007669"/>
    <property type="project" value="InterPro"/>
</dbReference>
<dbReference type="GO" id="GO:0003677">
    <property type="term" value="F:DNA binding"/>
    <property type="evidence" value="ECO:0007669"/>
    <property type="project" value="InterPro"/>
</dbReference>
<accession>A0AAD1NW12</accession>
<dbReference type="Pfam" id="PF09339">
    <property type="entry name" value="HTH_IclR"/>
    <property type="match status" value="1"/>
</dbReference>
<dbReference type="SUPFAM" id="SSF53067">
    <property type="entry name" value="Actin-like ATPase domain"/>
    <property type="match status" value="1"/>
</dbReference>
<dbReference type="Pfam" id="PF00480">
    <property type="entry name" value="ROK"/>
    <property type="match status" value="2"/>
</dbReference>
<dbReference type="RefSeq" id="WP_002527343.1">
    <property type="nucleotide sequence ID" value="NZ_AP024747.1"/>
</dbReference>
<protein>
    <submittedName>
        <fullName evidence="3">Transcriptional regulator</fullName>
    </submittedName>
</protein>
<evidence type="ECO:0000313" key="3">
    <source>
        <dbReference type="EMBL" id="BCY25269.1"/>
    </source>
</evidence>
<dbReference type="EMBL" id="AP024747">
    <property type="protein sequence ID" value="BCY25269.1"/>
    <property type="molecule type" value="Genomic_DNA"/>
</dbReference>
<dbReference type="Gene3D" id="3.30.420.40">
    <property type="match status" value="3"/>
</dbReference>
<dbReference type="PANTHER" id="PTHR18964">
    <property type="entry name" value="ROK (REPRESSOR, ORF, KINASE) FAMILY"/>
    <property type="match status" value="1"/>
</dbReference>
<dbReference type="InterPro" id="IPR000600">
    <property type="entry name" value="ROK"/>
</dbReference>
<evidence type="ECO:0000259" key="2">
    <source>
        <dbReference type="Pfam" id="PF09339"/>
    </source>
</evidence>
<gene>
    <name evidence="3" type="ORF">KB1_12590</name>
</gene>
<dbReference type="Gene3D" id="1.10.10.10">
    <property type="entry name" value="Winged helix-like DNA-binding domain superfamily/Winged helix DNA-binding domain"/>
    <property type="match status" value="1"/>
</dbReference>
<dbReference type="AlphaFoldDB" id="A0AAD1NW12"/>
<dbReference type="SUPFAM" id="SSF46785">
    <property type="entry name" value="Winged helix' DNA-binding domain"/>
    <property type="match status" value="1"/>
</dbReference>
<dbReference type="InterPro" id="IPR005471">
    <property type="entry name" value="Tscrpt_reg_IclR_N"/>
</dbReference>
<organism evidence="3 4">
    <name type="scientific">Cutibacterium modestum</name>
    <dbReference type="NCBI Taxonomy" id="2559073"/>
    <lineage>
        <taxon>Bacteria</taxon>
        <taxon>Bacillati</taxon>
        <taxon>Actinomycetota</taxon>
        <taxon>Actinomycetes</taxon>
        <taxon>Propionibacteriales</taxon>
        <taxon>Propionibacteriaceae</taxon>
        <taxon>Cutibacterium</taxon>
    </lineage>
</organism>
<dbReference type="InterPro" id="IPR036388">
    <property type="entry name" value="WH-like_DNA-bd_sf"/>
</dbReference>